<keyword evidence="2" id="KW-0472">Membrane</keyword>
<evidence type="ECO:0000313" key="6">
    <source>
        <dbReference type="Proteomes" id="UP000593966"/>
    </source>
</evidence>
<evidence type="ECO:0000259" key="3">
    <source>
        <dbReference type="Pfam" id="PF18760"/>
    </source>
</evidence>
<dbReference type="InterPro" id="IPR049522">
    <property type="entry name" value="ART-PolyVal_dom"/>
</dbReference>
<feature type="transmembrane region" description="Helical" evidence="2">
    <location>
        <begin position="1393"/>
        <end position="1410"/>
    </location>
</feature>
<keyword evidence="2" id="KW-1133">Transmembrane helix</keyword>
<dbReference type="EMBL" id="CP048659">
    <property type="protein sequence ID" value="QOW47915.1"/>
    <property type="molecule type" value="Genomic_DNA"/>
</dbReference>
<keyword evidence="2" id="KW-0812">Transmembrane</keyword>
<dbReference type="NCBIfam" id="NF032893">
    <property type="entry name" value="tail-700"/>
    <property type="match status" value="1"/>
</dbReference>
<accession>A0A7S7AIX4</accession>
<reference evidence="5 6" key="1">
    <citation type="submission" date="2020-02" db="EMBL/GenBank/DDBJ databases">
        <title>Tigecycline-resistant Acinetobacter species from pigs and migratory birds.</title>
        <authorList>
            <person name="Chen C."/>
            <person name="Sun J."/>
            <person name="Liao X.-P."/>
            <person name="Liu Y.-H."/>
        </authorList>
    </citation>
    <scope>NUCLEOTIDE SEQUENCE [LARGE SCALE GENOMIC DNA]</scope>
    <source>
        <strain evidence="5 6">YH12207_T</strain>
    </source>
</reference>
<sequence>MMFLAEARKAVVDQRYFGKYKDQKIETKQDSNIPQYNRNIKPTTPIAIQSDSEIGQTHFIPSHLMDSVNKLGDVVDDLALMRTEGVEYDHDYAVQLLNKIATLNPNIEVIFTRNPKLATGLSEGGYYPFSQDGTEKIYIYPQGNWESDILSLVNHELVHAVTYQAIAQNKVTKDDLNFLKKMSETLRNWMFKNPMALDEWIEYRFDYGINDQYHNELIAVFTAEFDVRQSFSSLQEQLFNESKEQATNFAGTQKNDHAEFQQTPSRDPASTERSSSASRESAENRASQSERQNNSNRTRETRTQVHFLDEFDDIVQRIMALNHEQHKQNRSAEKNKDKPLYSRQSASNSGSTTQQVRDVLVDRFGKDTINELERQGKLEIIQDYQVEGVEGFYHNGKAVLVASNLTAESTVPTFLHELGGHAGFQNMMNQKQYNELMRQFDKLVEQRHPVALAAKLLAEREQGSERQQLEYLPYLLTLSATMQQRNVIQRNALQKLINNIVSFVKAWVFDHFGINLNLNPRDMLALSERMIGQIKHQSSLDLVRQKYHGTHQWMKAPNGAATHLSEQQWLQVRTPEFKKWFGDWENDAANASQVLDENGEPKVVYHGTASEFNEFKQGHGILGDGIYLTDSFDTADVYANIRGKNGFVLPLFVNIRNAFQTTANVSRDEIIKATSTGKYQGVIHHFDDQEYIVALEPNQVKMAEGNTGTFNSESADMRFSRSTQGMTDRLSENIKNLYSGNFKLPSMADAMKYGLMFLSRMQITDIYKKILPQLSVYNDLVHQMDADKNDIAAHADNIVREWAKLNKRIDKNDPNSKTEEEALADLMHEATLAQIDPAKPHQSGDDKVKYQQLYKAYNALSPEARTMYKKARDAYSGHYAKVREAVRERILRSALSSQKKSDLLKNIEGSFGQIKGVYFPLARFGEYIIVMRNKNGDVESVSRAETNNEAESIRSELMKKYPQFKVDPVKLDKEYNASRDGVERGFMSELFNEVENLGLSTEARAEFEDTLSQLYLSSMPDLSWAKHGIHRKGTAGFSQDARRAFAQHMFSGANYLGKLRYGDQLAQQLTDMQKHADNEFNKDIGYDQRSAQRVISEMEKRHELLMNPKGNPLSSFLTSVGFMYYMGLSPAAAMVNLSQTALIAYPIMGAKWGFDKAGKELLKASQDFGIGLKSGYKTPDFSNLEGFKNSVGDIYNPDIASILKGDELVAYEEAVKRGVIDVTQAHDLAGIAQGEDSKVMWYFRPAMRLASGMFHHAERFNREVTFIAAYRLARQHVSTNGSKATHSEAFEQAIDSVYKGHFDYSTGNRARFMQGNIAKVVLLFKQYAQNMIYTLVRNAHQSIYALDPKEQKEARRALAGILGMTTLAAGAIGLPITGMLFTASVLIAKKSKLGSAAFFAAWAVGFFGAADGDDDDPYELEIVIRNWLADIHPKFADLVFSGLPRAFSPVDLSGRVGLNNLIFPDVQDGLEGADWAKGMQSALLGPVVGIGTNIAKGFQEINDGDYGRGIETMLPVVLKNAMKSMRFANEGVLTKNKDVIHNEEVTAVELFSQAIGFSPSDIKTSMEGRSAIYKYKTKLSKHRSELMHKWVVARQNDDSDGMNKAWAEILKFNENVSEKNPKMRINRMNLMQSYKATERKAKETGDGGVYLTKRQKGAEEQGGFAFNR</sequence>
<feature type="compositionally biased region" description="Basic and acidic residues" evidence="1">
    <location>
        <begin position="324"/>
        <end position="340"/>
    </location>
</feature>
<feature type="transmembrane region" description="Helical" evidence="2">
    <location>
        <begin position="1357"/>
        <end position="1381"/>
    </location>
</feature>
<dbReference type="InterPro" id="IPR041639">
    <property type="entry name" value="LPD39"/>
</dbReference>
<feature type="domain" description="Large polyvalent protein-associated" evidence="4">
    <location>
        <begin position="747"/>
        <end position="919"/>
    </location>
</feature>
<evidence type="ECO:0000256" key="2">
    <source>
        <dbReference type="SAM" id="Phobius"/>
    </source>
</evidence>
<feature type="domain" description="ART-PolyVal-like" evidence="3">
    <location>
        <begin position="596"/>
        <end position="710"/>
    </location>
</feature>
<keyword evidence="6" id="KW-1185">Reference proteome</keyword>
<protein>
    <submittedName>
        <fullName evidence="5">PLxRFG domain-containing protein</fullName>
    </submittedName>
</protein>
<name>A0A7S7AIX4_9GAMM</name>
<gene>
    <name evidence="5" type="ORF">G0028_09825</name>
</gene>
<evidence type="ECO:0000259" key="4">
    <source>
        <dbReference type="Pfam" id="PF18858"/>
    </source>
</evidence>
<proteinExistence type="predicted"/>
<feature type="region of interest" description="Disordered" evidence="1">
    <location>
        <begin position="324"/>
        <end position="354"/>
    </location>
</feature>
<organism evidence="5 6">
    <name type="scientific">Acinetobacter piscicola</name>
    <dbReference type="NCBI Taxonomy" id="2006115"/>
    <lineage>
        <taxon>Bacteria</taxon>
        <taxon>Pseudomonadati</taxon>
        <taxon>Pseudomonadota</taxon>
        <taxon>Gammaproteobacteria</taxon>
        <taxon>Moraxellales</taxon>
        <taxon>Moraxellaceae</taxon>
        <taxon>Acinetobacter</taxon>
    </lineage>
</organism>
<evidence type="ECO:0000256" key="1">
    <source>
        <dbReference type="SAM" id="MobiDB-lite"/>
    </source>
</evidence>
<feature type="compositionally biased region" description="Polar residues" evidence="1">
    <location>
        <begin position="342"/>
        <end position="354"/>
    </location>
</feature>
<dbReference type="Pfam" id="PF18858">
    <property type="entry name" value="LPD39"/>
    <property type="match status" value="1"/>
</dbReference>
<dbReference type="Pfam" id="PF18760">
    <property type="entry name" value="ART-PolyVal"/>
    <property type="match status" value="1"/>
</dbReference>
<feature type="compositionally biased region" description="Low complexity" evidence="1">
    <location>
        <begin position="271"/>
        <end position="291"/>
    </location>
</feature>
<evidence type="ECO:0000313" key="5">
    <source>
        <dbReference type="EMBL" id="QOW47915.1"/>
    </source>
</evidence>
<feature type="region of interest" description="Disordered" evidence="1">
    <location>
        <begin position="249"/>
        <end position="304"/>
    </location>
</feature>
<dbReference type="Proteomes" id="UP000593966">
    <property type="component" value="Chromosome"/>
</dbReference>